<accession>A0A8S5RPR8</accession>
<reference evidence="1" key="1">
    <citation type="journal article" date="2021" name="Proc. Natl. Acad. Sci. U.S.A.">
        <title>A Catalog of Tens of Thousands of Viruses from Human Metagenomes Reveals Hidden Associations with Chronic Diseases.</title>
        <authorList>
            <person name="Tisza M.J."/>
            <person name="Buck C.B."/>
        </authorList>
    </citation>
    <scope>NUCLEOTIDE SEQUENCE</scope>
    <source>
        <strain evidence="1">CtoYX9</strain>
    </source>
</reference>
<name>A0A8S5RPR8_9VIRU</name>
<organism evidence="1">
    <name type="scientific">virus sp. ctoYX9</name>
    <dbReference type="NCBI Taxonomy" id="2825822"/>
    <lineage>
        <taxon>Viruses</taxon>
    </lineage>
</organism>
<evidence type="ECO:0000313" key="1">
    <source>
        <dbReference type="EMBL" id="DAE33012.1"/>
    </source>
</evidence>
<proteinExistence type="predicted"/>
<protein>
    <submittedName>
        <fullName evidence="1">Uncharacterized protein</fullName>
    </submittedName>
</protein>
<dbReference type="EMBL" id="BK059131">
    <property type="protein sequence ID" value="DAE33012.1"/>
    <property type="molecule type" value="Genomic_DNA"/>
</dbReference>
<sequence length="108" mass="11897">MSDLSYPDKCVITRSTGETDEWDNLVSEEIYSGVCDFQPGGQTSLSIITHNDVVYLPKAVMVLENDNITVTTALGRKREGVVKLANDLGLDLTGDYVTEIEIKQSVEK</sequence>